<evidence type="ECO:0000256" key="12">
    <source>
        <dbReference type="ARBA" id="ARBA00061423"/>
    </source>
</evidence>
<dbReference type="InterPro" id="IPR002933">
    <property type="entry name" value="Peptidase_M20"/>
</dbReference>
<keyword evidence="5" id="KW-0378">Hydrolase</keyword>
<dbReference type="GO" id="GO:0006508">
    <property type="term" value="P:proteolysis"/>
    <property type="evidence" value="ECO:0007669"/>
    <property type="project" value="UniProtKB-KW"/>
</dbReference>
<comment type="similarity">
    <text evidence="12">Belongs to the peptidase M20C family.</text>
</comment>
<evidence type="ECO:0000256" key="16">
    <source>
        <dbReference type="ARBA" id="ARBA00077688"/>
    </source>
</evidence>
<dbReference type="FunFam" id="3.40.630.10:FF:000072">
    <property type="entry name" value="Aminoacyl-histidine dipeptidase"/>
    <property type="match status" value="1"/>
</dbReference>
<evidence type="ECO:0000256" key="17">
    <source>
        <dbReference type="ARBA" id="ARBA00078074"/>
    </source>
</evidence>
<evidence type="ECO:0000256" key="9">
    <source>
        <dbReference type="ARBA" id="ARBA00036421"/>
    </source>
</evidence>
<sequence>MYSNLEQLTKHPVFYHFAEISKIPRGSGNEKEISDYLVKFAKDRNLEVVQDEALNVIIKKKATSGYENVPAIIIQGHMDMVCEKNQATVHDFEKDPIGLRIVGDMLYAKQTTLGADNGIAVAYALALLDSTDIPHPALEVVITTEEETTMGGAFAVDSKHFDGKIFINIDSEEDHKLLVSSAGGAKAVETISVIWDEAPGELAAYRLYVGGLKGGHSGMEIDKQRGNANKVLGRVLYDLSNEVQFNMSEIHGGLKTNAIPRESVATILLSANDVQKVEGKVAAWTRILQEELRAVDPDVHVSLTKVEEKVEKVFAKETQKQLISSLFLIPNGIQSMSMDIKGLVESSTNLGVIETLHNEIKLRNEVRSSVSSLKQHITNEIKHIAELVGAQFEKESEYPEWPYSPNSPIRDLFEKVHKEKYNKDAEIFAVHAGIECSVFVQKMPELDAISFGPDIFNVHTPDEHISISSVINNWGYFVDVMRETKTLAE</sequence>
<evidence type="ECO:0000256" key="5">
    <source>
        <dbReference type="ARBA" id="ARBA00022801"/>
    </source>
</evidence>
<evidence type="ECO:0000256" key="10">
    <source>
        <dbReference type="ARBA" id="ARBA00038976"/>
    </source>
</evidence>
<dbReference type="PANTHER" id="PTHR43501">
    <property type="entry name" value="CYTOSOL NON-SPECIFIC DIPEPTIDASE"/>
    <property type="match status" value="1"/>
</dbReference>
<dbReference type="Gene3D" id="3.40.630.10">
    <property type="entry name" value="Zn peptidases"/>
    <property type="match status" value="2"/>
</dbReference>
<evidence type="ECO:0000256" key="15">
    <source>
        <dbReference type="ARBA" id="ARBA00076004"/>
    </source>
</evidence>
<comment type="catalytic activity">
    <reaction evidence="9">
        <text>Hydrolysis of dipeptides, preferentially hydrophobic dipeptides including prolyl amino acids.</text>
        <dbReference type="EC" id="3.4.13.18"/>
    </reaction>
</comment>
<evidence type="ECO:0000256" key="4">
    <source>
        <dbReference type="ARBA" id="ARBA00022723"/>
    </source>
</evidence>
<evidence type="ECO:0000256" key="13">
    <source>
        <dbReference type="ARBA" id="ARBA00071271"/>
    </source>
</evidence>
<dbReference type="EMBL" id="JOTM01000031">
    <property type="protein sequence ID" value="KEK22418.1"/>
    <property type="molecule type" value="Genomic_DNA"/>
</dbReference>
<evidence type="ECO:0000313" key="19">
    <source>
        <dbReference type="EMBL" id="KEK22418.1"/>
    </source>
</evidence>
<evidence type="ECO:0000256" key="1">
    <source>
        <dbReference type="ARBA" id="ARBA00001941"/>
    </source>
</evidence>
<proteinExistence type="inferred from homology"/>
<name>A0A073KJD6_9BACI</name>
<dbReference type="STRING" id="574375.AZF08_17995"/>
<dbReference type="InterPro" id="IPR011650">
    <property type="entry name" value="Peptidase_M20_dimer"/>
</dbReference>
<accession>A0A073KJD6</accession>
<evidence type="ECO:0000256" key="11">
    <source>
        <dbReference type="ARBA" id="ARBA00044252"/>
    </source>
</evidence>
<organism evidence="19 20">
    <name type="scientific">Bacillus gaemokensis</name>
    <dbReference type="NCBI Taxonomy" id="574375"/>
    <lineage>
        <taxon>Bacteria</taxon>
        <taxon>Bacillati</taxon>
        <taxon>Bacillota</taxon>
        <taxon>Bacilli</taxon>
        <taxon>Bacillales</taxon>
        <taxon>Bacillaceae</taxon>
        <taxon>Bacillus</taxon>
        <taxon>Bacillus cereus group</taxon>
    </lineage>
</organism>
<dbReference type="PRINTS" id="PR00934">
    <property type="entry name" value="XHISDIPTASE"/>
</dbReference>
<dbReference type="GO" id="GO:0005829">
    <property type="term" value="C:cytosol"/>
    <property type="evidence" value="ECO:0007669"/>
    <property type="project" value="TreeGrafter"/>
</dbReference>
<evidence type="ECO:0000256" key="6">
    <source>
        <dbReference type="ARBA" id="ARBA00022833"/>
    </source>
</evidence>
<dbReference type="Proteomes" id="UP000027778">
    <property type="component" value="Unassembled WGS sequence"/>
</dbReference>
<evidence type="ECO:0000256" key="14">
    <source>
        <dbReference type="ARBA" id="ARBA00075285"/>
    </source>
</evidence>
<evidence type="ECO:0000259" key="18">
    <source>
        <dbReference type="Pfam" id="PF07687"/>
    </source>
</evidence>
<keyword evidence="20" id="KW-1185">Reference proteome</keyword>
<reference evidence="19 20" key="1">
    <citation type="submission" date="2014-06" db="EMBL/GenBank/DDBJ databases">
        <title>Draft genome sequence of Bacillus gaemokensis JCM 15801 (MCCC 1A00707).</title>
        <authorList>
            <person name="Lai Q."/>
            <person name="Liu Y."/>
            <person name="Shao Z."/>
        </authorList>
    </citation>
    <scope>NUCLEOTIDE SEQUENCE [LARGE SCALE GENOMIC DNA]</scope>
    <source>
        <strain evidence="19 20">JCM 15801</strain>
    </source>
</reference>
<gene>
    <name evidence="19" type="ORF">BAGA_19240</name>
</gene>
<dbReference type="GO" id="GO:0046872">
    <property type="term" value="F:metal ion binding"/>
    <property type="evidence" value="ECO:0007669"/>
    <property type="project" value="UniProtKB-KW"/>
</dbReference>
<dbReference type="SUPFAM" id="SSF53187">
    <property type="entry name" value="Zn-dependent exopeptidases"/>
    <property type="match status" value="1"/>
</dbReference>
<dbReference type="FunFam" id="3.40.630.10:FF:000015">
    <property type="entry name" value="Aminoacyl-histidine dipeptidase PepD"/>
    <property type="match status" value="1"/>
</dbReference>
<dbReference type="Pfam" id="PF07687">
    <property type="entry name" value="M20_dimer"/>
    <property type="match status" value="1"/>
</dbReference>
<dbReference type="GO" id="GO:0070573">
    <property type="term" value="F:metallodipeptidase activity"/>
    <property type="evidence" value="ECO:0007669"/>
    <property type="project" value="TreeGrafter"/>
</dbReference>
<evidence type="ECO:0000256" key="2">
    <source>
        <dbReference type="ARBA" id="ARBA00001947"/>
    </source>
</evidence>
<dbReference type="eggNOG" id="COG2195">
    <property type="taxonomic scope" value="Bacteria"/>
</dbReference>
<dbReference type="PIRSF" id="PIRSF016599">
    <property type="entry name" value="Xaa-His_dipept"/>
    <property type="match status" value="1"/>
</dbReference>
<keyword evidence="7" id="KW-0482">Metalloprotease</keyword>
<keyword evidence="3" id="KW-0645">Protease</keyword>
<evidence type="ECO:0000313" key="20">
    <source>
        <dbReference type="Proteomes" id="UP000027778"/>
    </source>
</evidence>
<dbReference type="Pfam" id="PF01546">
    <property type="entry name" value="Peptidase_M20"/>
    <property type="match status" value="1"/>
</dbReference>
<keyword evidence="8" id="KW-0170">Cobalt</keyword>
<protein>
    <recommendedName>
        <fullName evidence="13">Cytosol non-specific dipeptidase</fullName>
        <ecNumber evidence="10">3.4.13.18</ecNumber>
    </recommendedName>
    <alternativeName>
        <fullName evidence="16">Aminoacyl-histidine dipeptidase</fullName>
    </alternativeName>
    <alternativeName>
        <fullName evidence="15">Beta-alanyl-histidine dipeptidase</fullName>
    </alternativeName>
    <alternativeName>
        <fullName evidence="14">Carnosinase</fullName>
    </alternativeName>
    <alternativeName>
        <fullName evidence="11">Peptidase D</fullName>
    </alternativeName>
    <alternativeName>
        <fullName evidence="17">Xaa-His dipeptidase</fullName>
    </alternativeName>
</protein>
<comment type="cofactor">
    <cofactor evidence="1">
        <name>Co(2+)</name>
        <dbReference type="ChEBI" id="CHEBI:48828"/>
    </cofactor>
</comment>
<comment type="cofactor">
    <cofactor evidence="2">
        <name>Zn(2+)</name>
        <dbReference type="ChEBI" id="CHEBI:29105"/>
    </cofactor>
</comment>
<dbReference type="OrthoDB" id="9773892at2"/>
<evidence type="ECO:0000256" key="8">
    <source>
        <dbReference type="ARBA" id="ARBA00023285"/>
    </source>
</evidence>
<evidence type="ECO:0000256" key="7">
    <source>
        <dbReference type="ARBA" id="ARBA00023049"/>
    </source>
</evidence>
<dbReference type="CDD" id="cd03890">
    <property type="entry name" value="M20_pepD"/>
    <property type="match status" value="1"/>
</dbReference>
<feature type="domain" description="Peptidase M20 dimerisation" evidence="18">
    <location>
        <begin position="211"/>
        <end position="293"/>
    </location>
</feature>
<dbReference type="PANTHER" id="PTHR43501:SF1">
    <property type="entry name" value="CYTOSOL NON-SPECIFIC DIPEPTIDASE"/>
    <property type="match status" value="1"/>
</dbReference>
<dbReference type="RefSeq" id="WP_033677439.1">
    <property type="nucleotide sequence ID" value="NZ_JOTM01000031.1"/>
</dbReference>
<evidence type="ECO:0000256" key="3">
    <source>
        <dbReference type="ARBA" id="ARBA00022670"/>
    </source>
</evidence>
<keyword evidence="6" id="KW-0862">Zinc</keyword>
<keyword evidence="4" id="KW-0479">Metal-binding</keyword>
<dbReference type="NCBIfam" id="TIGR01893">
    <property type="entry name" value="aa-his-dipept"/>
    <property type="match status" value="1"/>
</dbReference>
<dbReference type="InterPro" id="IPR001160">
    <property type="entry name" value="Peptidase_M20C"/>
</dbReference>
<dbReference type="AlphaFoldDB" id="A0A073KJD6"/>
<comment type="caution">
    <text evidence="19">The sequence shown here is derived from an EMBL/GenBank/DDBJ whole genome shotgun (WGS) entry which is preliminary data.</text>
</comment>
<dbReference type="EC" id="3.4.13.18" evidence="10"/>